<feature type="domain" description="C2H2-type" evidence="9">
    <location>
        <begin position="93"/>
        <end position="120"/>
    </location>
</feature>
<evidence type="ECO:0000256" key="1">
    <source>
        <dbReference type="ARBA" id="ARBA00004123"/>
    </source>
</evidence>
<dbReference type="InterPro" id="IPR050331">
    <property type="entry name" value="Zinc_finger"/>
</dbReference>
<feature type="domain" description="C2H2-type" evidence="9">
    <location>
        <begin position="64"/>
        <end position="92"/>
    </location>
</feature>
<dbReference type="GO" id="GO:0010468">
    <property type="term" value="P:regulation of gene expression"/>
    <property type="evidence" value="ECO:0007669"/>
    <property type="project" value="TreeGrafter"/>
</dbReference>
<dbReference type="GO" id="GO:0005634">
    <property type="term" value="C:nucleus"/>
    <property type="evidence" value="ECO:0007669"/>
    <property type="project" value="UniProtKB-SubCell"/>
</dbReference>
<dbReference type="SMART" id="SM00355">
    <property type="entry name" value="ZnF_C2H2"/>
    <property type="match status" value="6"/>
</dbReference>
<dbReference type="PANTHER" id="PTHR16515:SF49">
    <property type="entry name" value="GASTRULA ZINC FINGER PROTEIN XLCGF49.1-LIKE-RELATED"/>
    <property type="match status" value="1"/>
</dbReference>
<feature type="region of interest" description="Disordered" evidence="8">
    <location>
        <begin position="612"/>
        <end position="639"/>
    </location>
</feature>
<evidence type="ECO:0000256" key="2">
    <source>
        <dbReference type="ARBA" id="ARBA00022723"/>
    </source>
</evidence>
<dbReference type="InterPro" id="IPR013087">
    <property type="entry name" value="Znf_C2H2_type"/>
</dbReference>
<keyword evidence="2" id="KW-0479">Metal-binding</keyword>
<comment type="caution">
    <text evidence="10">The sequence shown here is derived from an EMBL/GenBank/DDBJ whole genome shotgun (WGS) entry which is preliminary data.</text>
</comment>
<dbReference type="Gene3D" id="3.30.160.60">
    <property type="entry name" value="Classic Zinc Finger"/>
    <property type="match status" value="5"/>
</dbReference>
<sequence>MCLLEREILRTLVGLCKLLTLMRVPDIDTRFWKRVRTYCTEQHRDSAKTNWHHDFNYRDTRRAHFCVSCHRAFTDPSNLQRHVRSQHLGSRNHACEQCGKAFATSSGLKQHTHIHSSVKPFQCDVCYKAYTQFSNLCRHKRMHSLCRMQDDCNHCKKSILTSESSIYSHPSSDICTSSLTDQRRFNKWSSSIEYEGVVLLSPPKLKKTSLDIRIAGIQSTEQQIFAPQGINNSLSESESTTSILDLSSRRSQLTNTSDRICFAGIKSEDMFHYQGQTSPKIASVCPEAMTVNELYSYHRLMDNHCFGTSEFARQWKLSSEQSYMSRLHPFPPVMDYSKQTDEPLDLRVKHKRKDTTELDENNNREWKYPMDSNYVQNAFPRDFALPWANTLHPLLLDTVYRSHQESMAFSFFNGSQECVPHAFQQQIADSSENPALAFSKNQMQNVAEHYMKAKKNKEKYSCKFCGKIFPRSANLTRHLRTHTGEQPYKCKYCDRSFSISSNLQRHVRNIHNKEKPFKCPLCERCFGQQTNLDRHLKKHEAEDLAGTDNNSMPLNRYKLSENYSSEFSRMRELDMRHNWSYETNANNNVAIRAALRRDVELDNNSKREQAISLVRSQCKSSDSSNNTESASDNENSDRS</sequence>
<gene>
    <name evidence="10" type="ORF">NPIL_463621</name>
</gene>
<evidence type="ECO:0000256" key="7">
    <source>
        <dbReference type="PROSITE-ProRule" id="PRU00042"/>
    </source>
</evidence>
<dbReference type="PROSITE" id="PS50157">
    <property type="entry name" value="ZINC_FINGER_C2H2_2"/>
    <property type="match status" value="6"/>
</dbReference>
<feature type="domain" description="C2H2-type" evidence="9">
    <location>
        <begin position="517"/>
        <end position="544"/>
    </location>
</feature>
<accession>A0A8X6QLE6</accession>
<dbReference type="EMBL" id="BMAW01129644">
    <property type="protein sequence ID" value="GFU31303.1"/>
    <property type="molecule type" value="Genomic_DNA"/>
</dbReference>
<dbReference type="FunFam" id="3.30.160.60:FF:000126">
    <property type="entry name" value="Mds1 and evi1 complex locus protein"/>
    <property type="match status" value="1"/>
</dbReference>
<keyword evidence="3" id="KW-0677">Repeat</keyword>
<evidence type="ECO:0000256" key="6">
    <source>
        <dbReference type="ARBA" id="ARBA00023242"/>
    </source>
</evidence>
<evidence type="ECO:0000256" key="3">
    <source>
        <dbReference type="ARBA" id="ARBA00022737"/>
    </source>
</evidence>
<dbReference type="Pfam" id="PF00096">
    <property type="entry name" value="zf-C2H2"/>
    <property type="match status" value="6"/>
</dbReference>
<dbReference type="FunFam" id="3.30.160.60:FF:000929">
    <property type="entry name" value="Uncharacterized protein, isoform B"/>
    <property type="match status" value="1"/>
</dbReference>
<dbReference type="InterPro" id="IPR036236">
    <property type="entry name" value="Znf_C2H2_sf"/>
</dbReference>
<keyword evidence="4 7" id="KW-0863">Zinc-finger</keyword>
<keyword evidence="11" id="KW-1185">Reference proteome</keyword>
<dbReference type="PROSITE" id="PS00028">
    <property type="entry name" value="ZINC_FINGER_C2H2_1"/>
    <property type="match status" value="6"/>
</dbReference>
<name>A0A8X6QLE6_NEPPI</name>
<dbReference type="FunFam" id="3.30.160.60:FF:000446">
    <property type="entry name" value="Zinc finger protein"/>
    <property type="match status" value="1"/>
</dbReference>
<evidence type="ECO:0000256" key="4">
    <source>
        <dbReference type="ARBA" id="ARBA00022771"/>
    </source>
</evidence>
<organism evidence="10 11">
    <name type="scientific">Nephila pilipes</name>
    <name type="common">Giant wood spider</name>
    <name type="synonym">Nephila maculata</name>
    <dbReference type="NCBI Taxonomy" id="299642"/>
    <lineage>
        <taxon>Eukaryota</taxon>
        <taxon>Metazoa</taxon>
        <taxon>Ecdysozoa</taxon>
        <taxon>Arthropoda</taxon>
        <taxon>Chelicerata</taxon>
        <taxon>Arachnida</taxon>
        <taxon>Araneae</taxon>
        <taxon>Araneomorphae</taxon>
        <taxon>Entelegynae</taxon>
        <taxon>Araneoidea</taxon>
        <taxon>Nephilidae</taxon>
        <taxon>Nephila</taxon>
    </lineage>
</organism>
<dbReference type="OrthoDB" id="9368434at2759"/>
<evidence type="ECO:0000259" key="9">
    <source>
        <dbReference type="PROSITE" id="PS50157"/>
    </source>
</evidence>
<dbReference type="GO" id="GO:0008270">
    <property type="term" value="F:zinc ion binding"/>
    <property type="evidence" value="ECO:0007669"/>
    <property type="project" value="UniProtKB-KW"/>
</dbReference>
<dbReference type="AlphaFoldDB" id="A0A8X6QLE6"/>
<feature type="domain" description="C2H2-type" evidence="9">
    <location>
        <begin position="460"/>
        <end position="487"/>
    </location>
</feature>
<dbReference type="PANTHER" id="PTHR16515">
    <property type="entry name" value="PR DOMAIN ZINC FINGER PROTEIN"/>
    <property type="match status" value="1"/>
</dbReference>
<reference evidence="10" key="1">
    <citation type="submission" date="2020-08" db="EMBL/GenBank/DDBJ databases">
        <title>Multicomponent nature underlies the extraordinary mechanical properties of spider dragline silk.</title>
        <authorList>
            <person name="Kono N."/>
            <person name="Nakamura H."/>
            <person name="Mori M."/>
            <person name="Yoshida Y."/>
            <person name="Ohtoshi R."/>
            <person name="Malay A.D."/>
            <person name="Moran D.A.P."/>
            <person name="Tomita M."/>
            <person name="Numata K."/>
            <person name="Arakawa K."/>
        </authorList>
    </citation>
    <scope>NUCLEOTIDE SEQUENCE</scope>
</reference>
<comment type="subcellular location">
    <subcellularLocation>
        <location evidence="1">Nucleus</location>
    </subcellularLocation>
</comment>
<keyword evidence="6" id="KW-0539">Nucleus</keyword>
<evidence type="ECO:0000256" key="5">
    <source>
        <dbReference type="ARBA" id="ARBA00022833"/>
    </source>
</evidence>
<feature type="domain" description="C2H2-type" evidence="9">
    <location>
        <begin position="488"/>
        <end position="516"/>
    </location>
</feature>
<proteinExistence type="predicted"/>
<feature type="compositionally biased region" description="Low complexity" evidence="8">
    <location>
        <begin position="620"/>
        <end position="633"/>
    </location>
</feature>
<keyword evidence="5" id="KW-0862">Zinc</keyword>
<dbReference type="SUPFAM" id="SSF57667">
    <property type="entry name" value="beta-beta-alpha zinc fingers"/>
    <property type="match status" value="4"/>
</dbReference>
<evidence type="ECO:0000313" key="11">
    <source>
        <dbReference type="Proteomes" id="UP000887013"/>
    </source>
</evidence>
<evidence type="ECO:0000313" key="10">
    <source>
        <dbReference type="EMBL" id="GFU31303.1"/>
    </source>
</evidence>
<dbReference type="FunFam" id="3.30.160.60:FF:000159">
    <property type="entry name" value="Mds1 and evi1 complex locus protein"/>
    <property type="match status" value="1"/>
</dbReference>
<dbReference type="FunFam" id="3.30.160.60:FF:000112">
    <property type="entry name" value="Mds1 and evi1 complex locus protein"/>
    <property type="match status" value="1"/>
</dbReference>
<dbReference type="Proteomes" id="UP000887013">
    <property type="component" value="Unassembled WGS sequence"/>
</dbReference>
<evidence type="ECO:0000256" key="8">
    <source>
        <dbReference type="SAM" id="MobiDB-lite"/>
    </source>
</evidence>
<feature type="domain" description="C2H2-type" evidence="9">
    <location>
        <begin position="121"/>
        <end position="148"/>
    </location>
</feature>
<protein>
    <recommendedName>
        <fullName evidence="9">C2H2-type domain-containing protein</fullName>
    </recommendedName>
</protein>